<dbReference type="AlphaFoldDB" id="A0A8C2L1Y4"/>
<feature type="transmembrane region" description="Helical" evidence="6">
    <location>
        <begin position="51"/>
        <end position="75"/>
    </location>
</feature>
<dbReference type="InterPro" id="IPR004254">
    <property type="entry name" value="AdipoR/HlyIII-related"/>
</dbReference>
<evidence type="ECO:0000256" key="3">
    <source>
        <dbReference type="ARBA" id="ARBA00022692"/>
    </source>
</evidence>
<keyword evidence="3 6" id="KW-0812">Transmembrane</keyword>
<evidence type="ECO:0000256" key="6">
    <source>
        <dbReference type="SAM" id="Phobius"/>
    </source>
</evidence>
<evidence type="ECO:0000313" key="8">
    <source>
        <dbReference type="Proteomes" id="UP000694701"/>
    </source>
</evidence>
<sequence length="285" mass="32782">MKYANFLRRTCTYHVSHELLNSAKDCVFSLFQNRFFCKVFLMETADGRITFTWPFLVFLLSCCVYPLASSCAHTFSTMSERARHICFFFDYGALSFYSLDKWINCTFHTYYVPIADVNCKLFKVLLIGRPAFFCRSLCAMVRVAPLMRPVLFTISTSGCLHWLTFCHTPVQLQIPAFLFKQRIMNLDRMMLVGIFQTSVNSKLWFFNASFTCQNHQLFHVFGITGTHFQMTAIDLDMAAPKQWLHAHLLPVTLSNTAGAAFFSVVSGLCIVYCMSSVWDFSLLEV</sequence>
<keyword evidence="4 6" id="KW-1133">Transmembrane helix</keyword>
<organism evidence="7 8">
    <name type="scientific">Cyprinus carpio</name>
    <name type="common">Common carp</name>
    <dbReference type="NCBI Taxonomy" id="7962"/>
    <lineage>
        <taxon>Eukaryota</taxon>
        <taxon>Metazoa</taxon>
        <taxon>Chordata</taxon>
        <taxon>Craniata</taxon>
        <taxon>Vertebrata</taxon>
        <taxon>Euteleostomi</taxon>
        <taxon>Actinopterygii</taxon>
        <taxon>Neopterygii</taxon>
        <taxon>Teleostei</taxon>
        <taxon>Ostariophysi</taxon>
        <taxon>Cypriniformes</taxon>
        <taxon>Cyprinidae</taxon>
        <taxon>Cyprininae</taxon>
        <taxon>Cyprinus</taxon>
    </lineage>
</organism>
<keyword evidence="5 6" id="KW-0472">Membrane</keyword>
<reference evidence="7" key="1">
    <citation type="submission" date="2025-08" db="UniProtKB">
        <authorList>
            <consortium name="Ensembl"/>
        </authorList>
    </citation>
    <scope>IDENTIFICATION</scope>
</reference>
<evidence type="ECO:0000256" key="2">
    <source>
        <dbReference type="ARBA" id="ARBA00007018"/>
    </source>
</evidence>
<name>A0A8C2L1Y4_CYPCA</name>
<dbReference type="Proteomes" id="UP000694701">
    <property type="component" value="Unplaced"/>
</dbReference>
<comment type="similarity">
    <text evidence="2">Belongs to the ADIPOR family.</text>
</comment>
<evidence type="ECO:0000256" key="1">
    <source>
        <dbReference type="ARBA" id="ARBA00004141"/>
    </source>
</evidence>
<dbReference type="GO" id="GO:0016020">
    <property type="term" value="C:membrane"/>
    <property type="evidence" value="ECO:0007669"/>
    <property type="project" value="UniProtKB-SubCell"/>
</dbReference>
<protein>
    <submittedName>
        <fullName evidence="7">Progestin and adipoQ receptor family member Va</fullName>
    </submittedName>
</protein>
<evidence type="ECO:0000256" key="4">
    <source>
        <dbReference type="ARBA" id="ARBA00022989"/>
    </source>
</evidence>
<evidence type="ECO:0000313" key="7">
    <source>
        <dbReference type="Ensembl" id="ENSCCRP00020116627.1"/>
    </source>
</evidence>
<dbReference type="Ensembl" id="ENSCCRT00020127171.1">
    <property type="protein sequence ID" value="ENSCCRP00020116627.1"/>
    <property type="gene ID" value="ENSCCRG00020052570.1"/>
</dbReference>
<accession>A0A8C2L1Y4</accession>
<comment type="subcellular location">
    <subcellularLocation>
        <location evidence="1">Membrane</location>
        <topology evidence="1">Multi-pass membrane protein</topology>
    </subcellularLocation>
</comment>
<evidence type="ECO:0000256" key="5">
    <source>
        <dbReference type="ARBA" id="ARBA00023136"/>
    </source>
</evidence>
<proteinExistence type="inferred from homology"/>
<dbReference type="Pfam" id="PF03006">
    <property type="entry name" value="HlyIII"/>
    <property type="match status" value="1"/>
</dbReference>